<evidence type="ECO:0000256" key="3">
    <source>
        <dbReference type="ARBA" id="ARBA00022989"/>
    </source>
</evidence>
<dbReference type="Pfam" id="PF12698">
    <property type="entry name" value="ABC2_membrane_3"/>
    <property type="match status" value="1"/>
</dbReference>
<feature type="region of interest" description="Disordered" evidence="5">
    <location>
        <begin position="333"/>
        <end position="371"/>
    </location>
</feature>
<dbReference type="EMBL" id="JBBDGL010000001">
    <property type="protein sequence ID" value="MEJ1154041.1"/>
    <property type="molecule type" value="Genomic_DNA"/>
</dbReference>
<feature type="compositionally biased region" description="Acidic residues" evidence="5">
    <location>
        <begin position="333"/>
        <end position="361"/>
    </location>
</feature>
<proteinExistence type="predicted"/>
<feature type="transmembrane region" description="Helical" evidence="6">
    <location>
        <begin position="602"/>
        <end position="626"/>
    </location>
</feature>
<reference evidence="8 9" key="1">
    <citation type="submission" date="2024-02" db="EMBL/GenBank/DDBJ databases">
        <authorList>
            <person name="Saticioglu I.B."/>
        </authorList>
    </citation>
    <scope>NUCLEOTIDE SEQUENCE [LARGE SCALE GENOMIC DNA]</scope>
    <source>
        <strain evidence="8 9">Mu-86</strain>
    </source>
</reference>
<comment type="caution">
    <text evidence="8">The sequence shown here is derived from an EMBL/GenBank/DDBJ whole genome shotgun (WGS) entry which is preliminary data.</text>
</comment>
<evidence type="ECO:0000256" key="5">
    <source>
        <dbReference type="SAM" id="MobiDB-lite"/>
    </source>
</evidence>
<keyword evidence="9" id="KW-1185">Reference proteome</keyword>
<dbReference type="PANTHER" id="PTHR43077:SF10">
    <property type="entry name" value="TRANSPORT PERMEASE PROTEIN"/>
    <property type="match status" value="1"/>
</dbReference>
<gene>
    <name evidence="8" type="ORF">WDU96_00320</name>
</gene>
<dbReference type="RefSeq" id="WP_337336492.1">
    <property type="nucleotide sequence ID" value="NZ_JBBDGL010000001.1"/>
</dbReference>
<dbReference type="NCBIfam" id="TIGR03061">
    <property type="entry name" value="pip_yhgE_Nterm"/>
    <property type="match status" value="1"/>
</dbReference>
<feature type="transmembrane region" description="Helical" evidence="6">
    <location>
        <begin position="716"/>
        <end position="737"/>
    </location>
</feature>
<keyword evidence="2 6" id="KW-0812">Transmembrane</keyword>
<dbReference type="InterPro" id="IPR013525">
    <property type="entry name" value="ABC2_TM"/>
</dbReference>
<comment type="subcellular location">
    <subcellularLocation>
        <location evidence="1">Membrane</location>
        <topology evidence="1">Multi-pass membrane protein</topology>
    </subcellularLocation>
</comment>
<evidence type="ECO:0000313" key="9">
    <source>
        <dbReference type="Proteomes" id="UP001368654"/>
    </source>
</evidence>
<feature type="domain" description="ABC-2 type transporter transmembrane" evidence="7">
    <location>
        <begin position="597"/>
        <end position="735"/>
    </location>
</feature>
<accession>A0ABU8LP43</accession>
<dbReference type="InterPro" id="IPR017501">
    <property type="entry name" value="Phage_infect_YhgE_C"/>
</dbReference>
<dbReference type="InterPro" id="IPR051328">
    <property type="entry name" value="T7SS_ABC-Transporter"/>
</dbReference>
<evidence type="ECO:0000259" key="7">
    <source>
        <dbReference type="Pfam" id="PF12698"/>
    </source>
</evidence>
<feature type="transmembrane region" description="Helical" evidence="6">
    <location>
        <begin position="663"/>
        <end position="682"/>
    </location>
</feature>
<protein>
    <submittedName>
        <fullName evidence="8">YhgE/Pip domain-containing protein</fullName>
    </submittedName>
</protein>
<evidence type="ECO:0000256" key="6">
    <source>
        <dbReference type="SAM" id="Phobius"/>
    </source>
</evidence>
<evidence type="ECO:0000256" key="1">
    <source>
        <dbReference type="ARBA" id="ARBA00004141"/>
    </source>
</evidence>
<dbReference type="Proteomes" id="UP001368654">
    <property type="component" value="Unassembled WGS sequence"/>
</dbReference>
<dbReference type="PANTHER" id="PTHR43077">
    <property type="entry name" value="TRANSPORT PERMEASE YVFS-RELATED"/>
    <property type="match status" value="1"/>
</dbReference>
<dbReference type="Gene3D" id="3.40.1710.10">
    <property type="entry name" value="abc type-2 transporter like domain"/>
    <property type="match status" value="1"/>
</dbReference>
<dbReference type="InterPro" id="IPR017500">
    <property type="entry name" value="Phage_infect_YhgE_N"/>
</dbReference>
<feature type="transmembrane region" description="Helical" evidence="6">
    <location>
        <begin position="21"/>
        <end position="44"/>
    </location>
</feature>
<keyword evidence="3 6" id="KW-1133">Transmembrane helix</keyword>
<evidence type="ECO:0000256" key="2">
    <source>
        <dbReference type="ARBA" id="ARBA00022692"/>
    </source>
</evidence>
<feature type="transmembrane region" description="Helical" evidence="6">
    <location>
        <begin position="547"/>
        <end position="575"/>
    </location>
</feature>
<sequence length="758" mass="80619">MKGILLQFRSDVRRATSSVMAVVVLCGLIAIPSVFTWFNVVGSWEPFDNTKNLKVAVASVDEGYTSPLIPIHLNVGSLVESALRENDQMDWIITTEEDAIAGTESGDYYAAMVLPKDFSERMLTFYRDGSEQTHIDYYTNDKSNPLAPLITSEGADDLSAKINSEFTKELSNIALSLVSSIVKNLDSADSQAAFLRVEAHLSDVATQLRAASGTATMFTGILEASIPLVEGGASLLQKVESEFSVATGKVQEGLGAAQDADAAITQATAVLAEAFATGSSRLGVFSSELDEVFSGRASDAAANIELIDDMISELDDLIAQQVELRDRLIEEIESPSPEEEPQAPADDDPADDDPADDDSAEEQSQAVDSDSADLRAALQLVVDSLNAAIEREQALQLSLGEAADGIAEGSSDMQEFHSDIDQRITAAQSSLDNASAVFENDLKPVLDELAATLGGLSAGLGGIAEDVAGLSTSTSGISGVIEDAAVLNSELATTMDETATELERVVGLLSSAIDTGDFAEVSKVIGSDPELLANALSDPVGVDRRPLYPIVSFGAGMAPLYSTLALWVGALLLSVTLRVDPPSRPFGSGEELKLHERFLGRYGLFAVLGLAQSTLVFLGNILIVGLQPAHPFLFILVGWVTSTVFTFIIYTLVVSFSDAGKALAVFLLVIQVAGAGGAYPLVLLPEWFQNVSPFLPATHAIDAFRAAMAGIYHADYWISLAWLLAFLLPMLLLGLVLRKPLIGVNEKMESMLHSTKLM</sequence>
<organism evidence="8 9">
    <name type="scientific">Microbacterium marmarense</name>
    <dbReference type="NCBI Taxonomy" id="3122051"/>
    <lineage>
        <taxon>Bacteria</taxon>
        <taxon>Bacillati</taxon>
        <taxon>Actinomycetota</taxon>
        <taxon>Actinomycetes</taxon>
        <taxon>Micrococcales</taxon>
        <taxon>Microbacteriaceae</taxon>
        <taxon>Microbacterium</taxon>
    </lineage>
</organism>
<evidence type="ECO:0000256" key="4">
    <source>
        <dbReference type="ARBA" id="ARBA00023136"/>
    </source>
</evidence>
<dbReference type="NCBIfam" id="TIGR03062">
    <property type="entry name" value="pip_yhgE_Cterm"/>
    <property type="match status" value="1"/>
</dbReference>
<evidence type="ECO:0000313" key="8">
    <source>
        <dbReference type="EMBL" id="MEJ1154041.1"/>
    </source>
</evidence>
<keyword evidence="4 6" id="KW-0472">Membrane</keyword>
<name>A0ABU8LP43_9MICO</name>
<feature type="transmembrane region" description="Helical" evidence="6">
    <location>
        <begin position="632"/>
        <end position="656"/>
    </location>
</feature>